<keyword evidence="3" id="KW-1185">Reference proteome</keyword>
<accession>A0ABV2MQB8</accession>
<feature type="region of interest" description="Disordered" evidence="1">
    <location>
        <begin position="1"/>
        <end position="28"/>
    </location>
</feature>
<sequence length="110" mass="12637">MRYPRGGRDHRGRAYSRGEQGADRLPAKLFDRSHFDDPEIPHRTRRKAAPGVLLRAALPHRLGARQPGTQGGVRYDLQRFPTLRLVVALEELKLRKEIINGGFEEFPVLW</sequence>
<evidence type="ECO:0000256" key="1">
    <source>
        <dbReference type="SAM" id="MobiDB-lite"/>
    </source>
</evidence>
<evidence type="ECO:0000313" key="2">
    <source>
        <dbReference type="EMBL" id="MET3758660.1"/>
    </source>
</evidence>
<gene>
    <name evidence="2" type="ORF">ABID08_006043</name>
</gene>
<reference evidence="2 3" key="1">
    <citation type="submission" date="2024-06" db="EMBL/GenBank/DDBJ databases">
        <title>Genomic Encyclopedia of Type Strains, Phase IV (KMG-IV): sequencing the most valuable type-strain genomes for metagenomic binning, comparative biology and taxonomic classification.</title>
        <authorList>
            <person name="Goeker M."/>
        </authorList>
    </citation>
    <scope>NUCLEOTIDE SEQUENCE [LARGE SCALE GENOMIC DNA]</scope>
    <source>
        <strain evidence="2 3">DSM 29288</strain>
    </source>
</reference>
<name>A0ABV2MQB8_9HYPH</name>
<evidence type="ECO:0000313" key="3">
    <source>
        <dbReference type="Proteomes" id="UP001549077"/>
    </source>
</evidence>
<dbReference type="Proteomes" id="UP001549077">
    <property type="component" value="Unassembled WGS sequence"/>
</dbReference>
<comment type="caution">
    <text evidence="2">The sequence shown here is derived from an EMBL/GenBank/DDBJ whole genome shotgun (WGS) entry which is preliminary data.</text>
</comment>
<proteinExistence type="predicted"/>
<organism evidence="2 3">
    <name type="scientific">Rhizobium binae</name>
    <dbReference type="NCBI Taxonomy" id="1138190"/>
    <lineage>
        <taxon>Bacteria</taxon>
        <taxon>Pseudomonadati</taxon>
        <taxon>Pseudomonadota</taxon>
        <taxon>Alphaproteobacteria</taxon>
        <taxon>Hyphomicrobiales</taxon>
        <taxon>Rhizobiaceae</taxon>
        <taxon>Rhizobium/Agrobacterium group</taxon>
        <taxon>Rhizobium</taxon>
    </lineage>
</organism>
<protein>
    <submittedName>
        <fullName evidence="2">Uncharacterized protein</fullName>
    </submittedName>
</protein>
<dbReference type="EMBL" id="JBEPMY010000033">
    <property type="protein sequence ID" value="MET3758660.1"/>
    <property type="molecule type" value="Genomic_DNA"/>
</dbReference>